<proteinExistence type="predicted"/>
<sequence length="198" mass="21353">MSQPISAVCSILCQKPSTHVKAVCFLIFPQKFSDSYGKLVITRQETQIALPSENEEGLLEEQVIEEPSPNLTEALAAAVAEIRKVQETITSDSISDHEAFGKFIAASLNKLPAADSIMAQGEIQRVIQKYRLNALNMSSSASEASALTAIQSPTLSWDSPPATTPAYSTSYPVMNEDTFANDDAGIGDIISQAWNLTN</sequence>
<dbReference type="Proteomes" id="UP001152888">
    <property type="component" value="Unassembled WGS sequence"/>
</dbReference>
<keyword evidence="2" id="KW-1185">Reference proteome</keyword>
<organism evidence="1 2">
    <name type="scientific">Acanthoscelides obtectus</name>
    <name type="common">Bean weevil</name>
    <name type="synonym">Bruchus obtectus</name>
    <dbReference type="NCBI Taxonomy" id="200917"/>
    <lineage>
        <taxon>Eukaryota</taxon>
        <taxon>Metazoa</taxon>
        <taxon>Ecdysozoa</taxon>
        <taxon>Arthropoda</taxon>
        <taxon>Hexapoda</taxon>
        <taxon>Insecta</taxon>
        <taxon>Pterygota</taxon>
        <taxon>Neoptera</taxon>
        <taxon>Endopterygota</taxon>
        <taxon>Coleoptera</taxon>
        <taxon>Polyphaga</taxon>
        <taxon>Cucujiformia</taxon>
        <taxon>Chrysomeloidea</taxon>
        <taxon>Chrysomelidae</taxon>
        <taxon>Bruchinae</taxon>
        <taxon>Bruchini</taxon>
        <taxon>Acanthoscelides</taxon>
    </lineage>
</organism>
<gene>
    <name evidence="1" type="ORF">ACAOBT_LOCUS8698</name>
</gene>
<evidence type="ECO:0000313" key="1">
    <source>
        <dbReference type="EMBL" id="CAH1970045.1"/>
    </source>
</evidence>
<evidence type="ECO:0000313" key="2">
    <source>
        <dbReference type="Proteomes" id="UP001152888"/>
    </source>
</evidence>
<accession>A0A9P0P4K5</accession>
<dbReference type="OrthoDB" id="6577442at2759"/>
<comment type="caution">
    <text evidence="1">The sequence shown here is derived from an EMBL/GenBank/DDBJ whole genome shotgun (WGS) entry which is preliminary data.</text>
</comment>
<protein>
    <submittedName>
        <fullName evidence="1">Uncharacterized protein</fullName>
    </submittedName>
</protein>
<name>A0A9P0P4K5_ACAOB</name>
<dbReference type="AlphaFoldDB" id="A0A9P0P4K5"/>
<reference evidence="1" key="1">
    <citation type="submission" date="2022-03" db="EMBL/GenBank/DDBJ databases">
        <authorList>
            <person name="Sayadi A."/>
        </authorList>
    </citation>
    <scope>NUCLEOTIDE SEQUENCE</scope>
</reference>
<dbReference type="EMBL" id="CAKOFQ010006768">
    <property type="protein sequence ID" value="CAH1970045.1"/>
    <property type="molecule type" value="Genomic_DNA"/>
</dbReference>